<dbReference type="Proteomes" id="UP000629468">
    <property type="component" value="Unassembled WGS sequence"/>
</dbReference>
<dbReference type="Gene3D" id="3.80.10.10">
    <property type="entry name" value="Ribonuclease Inhibitor"/>
    <property type="match status" value="1"/>
</dbReference>
<reference evidence="1 2" key="1">
    <citation type="journal article" name="Sci. Rep.">
        <title>Telomere-to-telomere assembled and centromere annotated genomes of the two main subspecies of the button mushroom Agaricus bisporus reveal especially polymorphic chromosome ends.</title>
        <authorList>
            <person name="Sonnenberg A.S.M."/>
            <person name="Sedaghat-Telgerd N."/>
            <person name="Lavrijssen B."/>
            <person name="Ohm R.A."/>
            <person name="Hendrickx P.M."/>
            <person name="Scholtmeijer K."/>
            <person name="Baars J.J.P."/>
            <person name="van Peer A."/>
        </authorList>
    </citation>
    <scope>NUCLEOTIDE SEQUENCE [LARGE SCALE GENOMIC DNA]</scope>
    <source>
        <strain evidence="1 2">H119_p4</strain>
    </source>
</reference>
<proteinExistence type="predicted"/>
<dbReference type="EMBL" id="JABXXO010000001">
    <property type="protein sequence ID" value="KAF7784904.1"/>
    <property type="molecule type" value="Genomic_DNA"/>
</dbReference>
<gene>
    <name evidence="1" type="ORF">Agabi119p4_1069</name>
</gene>
<evidence type="ECO:0000313" key="2">
    <source>
        <dbReference type="Proteomes" id="UP000629468"/>
    </source>
</evidence>
<protein>
    <recommendedName>
        <fullName evidence="3">F-box domain-containing protein</fullName>
    </recommendedName>
</protein>
<name>A0A8H7FBW4_AGABI</name>
<comment type="caution">
    <text evidence="1">The sequence shown here is derived from an EMBL/GenBank/DDBJ whole genome shotgun (WGS) entry which is preliminary data.</text>
</comment>
<accession>A0A8H7FBW4</accession>
<sequence length="448" mass="51778">MDTSQRKSKIDDIHQKIRRVDEAVADALPPEILCHVFYFARPSHSDTFYAPERIRLFCNLQLTEIDLCIAPVNPRRNARSLLAFITHSRQLPLSVDITYISSNGFDDGTLIHPSVDPLLLRTLGRVSRLRLYNPPVAWFSHLALLKQTTHLTLTNVNVTVPPLPLDQFASLSDVTVRRSPHIRFTAAHAITTLTLDSMPISSSFHIFTSCPNLKNLHLSCESHDRKPGFPVDSFKLPHLEMLHWKLDIGSFDSWYKAILNHIHLPSLRTLEWDEGERMTDDTCRKAVTRFFASLPMNLTSLKLHKMWRDSRVHNEVIQDVLQMPPMDSHLESITFINCSIPYFRFFLRKLRSPHQFPRLHTIEKDGRSWTPNPRTLDSAFQIEEDFSQSCLAMLRNRINVSNRRFTLRVNEVDRGWLDEVEKGMLEITQSISYPVKILRTGCKIVLNT</sequence>
<evidence type="ECO:0008006" key="3">
    <source>
        <dbReference type="Google" id="ProtNLM"/>
    </source>
</evidence>
<organism evidence="1 2">
    <name type="scientific">Agaricus bisporus var. burnettii</name>
    <dbReference type="NCBI Taxonomy" id="192524"/>
    <lineage>
        <taxon>Eukaryota</taxon>
        <taxon>Fungi</taxon>
        <taxon>Dikarya</taxon>
        <taxon>Basidiomycota</taxon>
        <taxon>Agaricomycotina</taxon>
        <taxon>Agaricomycetes</taxon>
        <taxon>Agaricomycetidae</taxon>
        <taxon>Agaricales</taxon>
        <taxon>Agaricineae</taxon>
        <taxon>Agaricaceae</taxon>
        <taxon>Agaricus</taxon>
    </lineage>
</organism>
<dbReference type="AlphaFoldDB" id="A0A8H7FBW4"/>
<dbReference type="InterPro" id="IPR032675">
    <property type="entry name" value="LRR_dom_sf"/>
</dbReference>
<dbReference type="SUPFAM" id="SSF52047">
    <property type="entry name" value="RNI-like"/>
    <property type="match status" value="1"/>
</dbReference>
<evidence type="ECO:0000313" key="1">
    <source>
        <dbReference type="EMBL" id="KAF7784904.1"/>
    </source>
</evidence>